<dbReference type="InterPro" id="IPR024173">
    <property type="entry name" value="Pesterase_MJ0037-like"/>
</dbReference>
<dbReference type="GeneID" id="66131204"/>
<dbReference type="RefSeq" id="WP_074369917.1">
    <property type="nucleotide sequence ID" value="NZ_AP019781.1"/>
</dbReference>
<dbReference type="PANTHER" id="PTHR39323">
    <property type="entry name" value="BLR1149 PROTEIN"/>
    <property type="match status" value="1"/>
</dbReference>
<dbReference type="AlphaFoldDB" id="A0A1M4MLF9"/>
<reference evidence="2 5" key="2">
    <citation type="submission" date="2019-06" db="EMBL/GenBank/DDBJ databases">
        <title>Complete genome sequence of Methanoculleus chikugoensis strain MG62.</title>
        <authorList>
            <person name="Asakawa S."/>
            <person name="Dianou D."/>
        </authorList>
    </citation>
    <scope>NUCLEOTIDE SEQUENCE [LARGE SCALE GENOMIC DNA]</scope>
    <source>
        <strain evidence="2 5">MG62</strain>
    </source>
</reference>
<dbReference type="STRING" id="118126.L21_1579"/>
<dbReference type="InterPro" id="IPR029052">
    <property type="entry name" value="Metallo-depent_PP-like"/>
</dbReference>
<feature type="domain" description="Calcineurin-like phosphoesterase" evidence="1">
    <location>
        <begin position="28"/>
        <end position="130"/>
    </location>
</feature>
<organism evidence="3 4">
    <name type="scientific">Methanoculleus chikugoensis</name>
    <dbReference type="NCBI Taxonomy" id="118126"/>
    <lineage>
        <taxon>Archaea</taxon>
        <taxon>Methanobacteriati</taxon>
        <taxon>Methanobacteriota</taxon>
        <taxon>Stenosarchaea group</taxon>
        <taxon>Methanomicrobia</taxon>
        <taxon>Methanomicrobiales</taxon>
        <taxon>Methanomicrobiaceae</taxon>
        <taxon>Methanoculleus</taxon>
    </lineage>
</organism>
<accession>A0A1M4MLF9</accession>
<proteinExistence type="predicted"/>
<dbReference type="PIRSF" id="PIRSF000887">
    <property type="entry name" value="Pesterase_MJ0037"/>
    <property type="match status" value="1"/>
</dbReference>
<dbReference type="PANTHER" id="PTHR39323:SF1">
    <property type="entry name" value="BLR1149 PROTEIN"/>
    <property type="match status" value="1"/>
</dbReference>
<dbReference type="InterPro" id="IPR004843">
    <property type="entry name" value="Calcineurin-like_PHP"/>
</dbReference>
<evidence type="ECO:0000313" key="5">
    <source>
        <dbReference type="Proteomes" id="UP000824969"/>
    </source>
</evidence>
<dbReference type="Proteomes" id="UP000824969">
    <property type="component" value="Chromosome"/>
</dbReference>
<dbReference type="SUPFAM" id="SSF56300">
    <property type="entry name" value="Metallo-dependent phosphatases"/>
    <property type="match status" value="1"/>
</dbReference>
<dbReference type="Proteomes" id="UP000184671">
    <property type="component" value="Unassembled WGS sequence"/>
</dbReference>
<dbReference type="EMBL" id="AP019781">
    <property type="protein sequence ID" value="BBL68495.1"/>
    <property type="molecule type" value="Genomic_DNA"/>
</dbReference>
<dbReference type="Pfam" id="PF00149">
    <property type="entry name" value="Metallophos"/>
    <property type="match status" value="1"/>
</dbReference>
<reference evidence="3 4" key="1">
    <citation type="submission" date="2016-08" db="EMBL/GenBank/DDBJ databases">
        <authorList>
            <person name="Seilhamer J.J."/>
        </authorList>
    </citation>
    <scope>NUCLEOTIDE SEQUENCE [LARGE SCALE GENOMIC DNA]</scope>
    <source>
        <strain evidence="3">L21-II-0</strain>
    </source>
</reference>
<dbReference type="EMBL" id="FMID01000038">
    <property type="protein sequence ID" value="SCL75670.1"/>
    <property type="molecule type" value="Genomic_DNA"/>
</dbReference>
<dbReference type="Gene3D" id="3.60.21.10">
    <property type="match status" value="1"/>
</dbReference>
<gene>
    <name evidence="3" type="ORF">L21_1579</name>
    <name evidence="2" type="ORF">MchiMG62_16760</name>
</gene>
<evidence type="ECO:0000313" key="2">
    <source>
        <dbReference type="EMBL" id="BBL68495.1"/>
    </source>
</evidence>
<evidence type="ECO:0000313" key="4">
    <source>
        <dbReference type="Proteomes" id="UP000184671"/>
    </source>
</evidence>
<dbReference type="OrthoDB" id="18264at2157"/>
<name>A0A1M4MLF9_9EURY</name>
<evidence type="ECO:0000259" key="1">
    <source>
        <dbReference type="Pfam" id="PF00149"/>
    </source>
</evidence>
<evidence type="ECO:0000313" key="3">
    <source>
        <dbReference type="EMBL" id="SCL75670.1"/>
    </source>
</evidence>
<keyword evidence="5" id="KW-1185">Reference proteome</keyword>
<dbReference type="GO" id="GO:0016787">
    <property type="term" value="F:hydrolase activity"/>
    <property type="evidence" value="ECO:0007669"/>
    <property type="project" value="InterPro"/>
</dbReference>
<protein>
    <submittedName>
        <fullName evidence="2">Metallophosphoesterase</fullName>
    </submittedName>
    <submittedName>
        <fullName evidence="3">Putative phosphoesterase</fullName>
    </submittedName>
</protein>
<sequence>MNAVTETELLSRFGFYKGALYVREESLCVVSDVHIGLAEALYRQGLHFPLHEEETLLERFEAILGRFKPGVFVLGGDIFHAFDRVSRDVKETFETILATLRAECEVVLVRGSHDVMLPTIRGGTVERYDRGGYTVVHGDQAVDDHGTLIIGHDHPAIEIDLARFPCFLYGEGVVRGNDLIVLPAYNPLSPGVTINYAKSRDFLSPVLRRVDAGALQPVVEVDGETVVLPPLAGIRRFA</sequence>